<dbReference type="PRINTS" id="PR00385">
    <property type="entry name" value="P450"/>
</dbReference>
<dbReference type="PRINTS" id="PR01239">
    <property type="entry name" value="EP450IICYP52"/>
</dbReference>
<keyword evidence="6 8" id="KW-0408">Iron</keyword>
<accession>W9Y9R4</accession>
<reference evidence="11 12" key="1">
    <citation type="submission" date="2013-03" db="EMBL/GenBank/DDBJ databases">
        <title>The Genome Sequence of Capronia epimyces CBS 606.96.</title>
        <authorList>
            <consortium name="The Broad Institute Genomics Platform"/>
            <person name="Cuomo C."/>
            <person name="de Hoog S."/>
            <person name="Gorbushina A."/>
            <person name="Walker B."/>
            <person name="Young S.K."/>
            <person name="Zeng Q."/>
            <person name="Gargeya S."/>
            <person name="Fitzgerald M."/>
            <person name="Haas B."/>
            <person name="Abouelleil A."/>
            <person name="Allen A.W."/>
            <person name="Alvarado L."/>
            <person name="Arachchi H.M."/>
            <person name="Berlin A.M."/>
            <person name="Chapman S.B."/>
            <person name="Gainer-Dewar J."/>
            <person name="Goldberg J."/>
            <person name="Griggs A."/>
            <person name="Gujja S."/>
            <person name="Hansen M."/>
            <person name="Howarth C."/>
            <person name="Imamovic A."/>
            <person name="Ireland A."/>
            <person name="Larimer J."/>
            <person name="McCowan C."/>
            <person name="Murphy C."/>
            <person name="Pearson M."/>
            <person name="Poon T.W."/>
            <person name="Priest M."/>
            <person name="Roberts A."/>
            <person name="Saif S."/>
            <person name="Shea T."/>
            <person name="Sisk P."/>
            <person name="Sykes S."/>
            <person name="Wortman J."/>
            <person name="Nusbaum C."/>
            <person name="Birren B."/>
        </authorList>
    </citation>
    <scope>NUCLEOTIDE SEQUENCE [LARGE SCALE GENOMIC DNA]</scope>
    <source>
        <strain evidence="11 12">CBS 606.96</strain>
    </source>
</reference>
<dbReference type="Pfam" id="PF00067">
    <property type="entry name" value="p450"/>
    <property type="match status" value="1"/>
</dbReference>
<evidence type="ECO:0008006" key="13">
    <source>
        <dbReference type="Google" id="ProtNLM"/>
    </source>
</evidence>
<organism evidence="11 12">
    <name type="scientific">Capronia epimyces CBS 606.96</name>
    <dbReference type="NCBI Taxonomy" id="1182542"/>
    <lineage>
        <taxon>Eukaryota</taxon>
        <taxon>Fungi</taxon>
        <taxon>Dikarya</taxon>
        <taxon>Ascomycota</taxon>
        <taxon>Pezizomycotina</taxon>
        <taxon>Eurotiomycetes</taxon>
        <taxon>Chaetothyriomycetidae</taxon>
        <taxon>Chaetothyriales</taxon>
        <taxon>Herpotrichiellaceae</taxon>
        <taxon>Capronia</taxon>
    </lineage>
</organism>
<dbReference type="EMBL" id="AMGY01000002">
    <property type="protein sequence ID" value="EXJ89597.1"/>
    <property type="molecule type" value="Genomic_DNA"/>
</dbReference>
<evidence type="ECO:0000256" key="9">
    <source>
        <dbReference type="RuleBase" id="RU000461"/>
    </source>
</evidence>
<evidence type="ECO:0000256" key="1">
    <source>
        <dbReference type="ARBA" id="ARBA00001971"/>
    </source>
</evidence>
<keyword evidence="10" id="KW-0732">Signal</keyword>
<evidence type="ECO:0000256" key="7">
    <source>
        <dbReference type="ARBA" id="ARBA00023033"/>
    </source>
</evidence>
<comment type="cofactor">
    <cofactor evidence="1 8">
        <name>heme</name>
        <dbReference type="ChEBI" id="CHEBI:30413"/>
    </cofactor>
</comment>
<dbReference type="RefSeq" id="XP_007730994.1">
    <property type="nucleotide sequence ID" value="XM_007732804.1"/>
</dbReference>
<gene>
    <name evidence="11" type="ORF">A1O3_02664</name>
</gene>
<protein>
    <recommendedName>
        <fullName evidence="13">Cytochrome P450</fullName>
    </recommendedName>
</protein>
<proteinExistence type="inferred from homology"/>
<dbReference type="CDD" id="cd11063">
    <property type="entry name" value="CYP52"/>
    <property type="match status" value="1"/>
</dbReference>
<feature type="binding site" description="axial binding residue" evidence="8">
    <location>
        <position position="462"/>
    </location>
    <ligand>
        <name>heme</name>
        <dbReference type="ChEBI" id="CHEBI:30413"/>
    </ligand>
    <ligandPart>
        <name>Fe</name>
        <dbReference type="ChEBI" id="CHEBI:18248"/>
    </ligandPart>
</feature>
<sequence length="516" mass="58276">MIQLLPLAVFLVTSAVVFAAINALRSSRHRARISQQLGCQAAPMHHHNLPLGADTVVRLIQAGNQHKIPQEVVKLYEETGHPTYMQRLLGSTIIVTHDPKNIQAMLATQFHDFELGACRRNIFSPMLGIGIFTADGKTWEHARAALRPQFTRDQVADLDLEEKHVQILFKHLPVDALGWTVPTDLAPIFFRLTIDSATEFLFGDSINSQHAALAQNESLPLAFNHTNVAESFDHGISCLGIRTRLSTLYWLYNPSSFREAIRVVHDFADYCIERAATTNPSSEEKESRYIFLKELLKTTDNKVEVRTQLLHILLAGRDTTAGLLGWTFWELARHPEVVHKLRAAVLDTFGPYTSDNKDITFARLKSCTYLQHVLNETLRLYPSVPLNGRQATKDTTLPRGGGPDGLSPVFVRRGQEVSYSVYVLHRRRDIWGPDADQFIPERWSARRYGWEYIPFNGGPRVCLGQQFALTEAGYVICRVVQRFDGIANCNESDEELHNYSLTTSPMSVRVRLHQAA</sequence>
<evidence type="ECO:0000256" key="2">
    <source>
        <dbReference type="ARBA" id="ARBA00010617"/>
    </source>
</evidence>
<keyword evidence="5 9" id="KW-0560">Oxidoreductase</keyword>
<evidence type="ECO:0000256" key="5">
    <source>
        <dbReference type="ARBA" id="ARBA00023002"/>
    </source>
</evidence>
<feature type="signal peptide" evidence="10">
    <location>
        <begin position="1"/>
        <end position="19"/>
    </location>
</feature>
<dbReference type="GO" id="GO:0020037">
    <property type="term" value="F:heme binding"/>
    <property type="evidence" value="ECO:0007669"/>
    <property type="project" value="InterPro"/>
</dbReference>
<evidence type="ECO:0000256" key="4">
    <source>
        <dbReference type="ARBA" id="ARBA00022723"/>
    </source>
</evidence>
<keyword evidence="7 9" id="KW-0503">Monooxygenase</keyword>
<feature type="chain" id="PRO_5004934506" description="Cytochrome P450" evidence="10">
    <location>
        <begin position="20"/>
        <end position="516"/>
    </location>
</feature>
<dbReference type="InterPro" id="IPR002974">
    <property type="entry name" value="Cyt_P450_E_CYP52_ascomycetes"/>
</dbReference>
<keyword evidence="12" id="KW-1185">Reference proteome</keyword>
<evidence type="ECO:0000256" key="3">
    <source>
        <dbReference type="ARBA" id="ARBA00022617"/>
    </source>
</evidence>
<dbReference type="AlphaFoldDB" id="W9Y9R4"/>
<evidence type="ECO:0000313" key="12">
    <source>
        <dbReference type="Proteomes" id="UP000019478"/>
    </source>
</evidence>
<dbReference type="InterPro" id="IPR017972">
    <property type="entry name" value="Cyt_P450_CS"/>
</dbReference>
<dbReference type="OrthoDB" id="1470350at2759"/>
<keyword evidence="4 8" id="KW-0479">Metal-binding</keyword>
<dbReference type="HOGENOM" id="CLU_001570_27_0_1"/>
<dbReference type="InterPro" id="IPR047146">
    <property type="entry name" value="Cyt_P450_E_CYP52_fungi"/>
</dbReference>
<dbReference type="eggNOG" id="KOG0157">
    <property type="taxonomic scope" value="Eukaryota"/>
</dbReference>
<dbReference type="SUPFAM" id="SSF48264">
    <property type="entry name" value="Cytochrome P450"/>
    <property type="match status" value="1"/>
</dbReference>
<dbReference type="InterPro" id="IPR001128">
    <property type="entry name" value="Cyt_P450"/>
</dbReference>
<evidence type="ECO:0000256" key="10">
    <source>
        <dbReference type="SAM" id="SignalP"/>
    </source>
</evidence>
<dbReference type="GeneID" id="19166794"/>
<dbReference type="PROSITE" id="PS00086">
    <property type="entry name" value="CYTOCHROME_P450"/>
    <property type="match status" value="1"/>
</dbReference>
<dbReference type="PANTHER" id="PTHR24287">
    <property type="entry name" value="P450, PUTATIVE (EUROFUNG)-RELATED"/>
    <property type="match status" value="1"/>
</dbReference>
<dbReference type="PANTHER" id="PTHR24287:SF1">
    <property type="entry name" value="P450, PUTATIVE (EUROFUNG)-RELATED"/>
    <property type="match status" value="1"/>
</dbReference>
<dbReference type="Proteomes" id="UP000019478">
    <property type="component" value="Unassembled WGS sequence"/>
</dbReference>
<dbReference type="PRINTS" id="PR00464">
    <property type="entry name" value="EP450II"/>
</dbReference>
<evidence type="ECO:0000256" key="6">
    <source>
        <dbReference type="ARBA" id="ARBA00023004"/>
    </source>
</evidence>
<comment type="caution">
    <text evidence="11">The sequence shown here is derived from an EMBL/GenBank/DDBJ whole genome shotgun (WGS) entry which is preliminary data.</text>
</comment>
<evidence type="ECO:0000313" key="11">
    <source>
        <dbReference type="EMBL" id="EXJ89597.1"/>
    </source>
</evidence>
<evidence type="ECO:0000256" key="8">
    <source>
        <dbReference type="PIRSR" id="PIRSR602402-1"/>
    </source>
</evidence>
<dbReference type="STRING" id="1182542.W9Y9R4"/>
<dbReference type="GO" id="GO:0005506">
    <property type="term" value="F:iron ion binding"/>
    <property type="evidence" value="ECO:0007669"/>
    <property type="project" value="InterPro"/>
</dbReference>
<comment type="similarity">
    <text evidence="2 9">Belongs to the cytochrome P450 family.</text>
</comment>
<dbReference type="Gene3D" id="1.10.630.10">
    <property type="entry name" value="Cytochrome P450"/>
    <property type="match status" value="1"/>
</dbReference>
<dbReference type="InterPro" id="IPR036396">
    <property type="entry name" value="Cyt_P450_sf"/>
</dbReference>
<name>W9Y9R4_9EURO</name>
<dbReference type="GO" id="GO:0016712">
    <property type="term" value="F:oxidoreductase activity, acting on paired donors, with incorporation or reduction of molecular oxygen, reduced flavin or flavoprotein as one donor, and incorporation of one atom of oxygen"/>
    <property type="evidence" value="ECO:0007669"/>
    <property type="project" value="InterPro"/>
</dbReference>
<keyword evidence="3 8" id="KW-0349">Heme</keyword>
<dbReference type="InterPro" id="IPR002402">
    <property type="entry name" value="Cyt_P450_E_grp-II"/>
</dbReference>